<dbReference type="PANTHER" id="PTHR18763:SF0">
    <property type="entry name" value="WD REPEAT-CONTAINING PROTEIN 18"/>
    <property type="match status" value="1"/>
</dbReference>
<evidence type="ECO:0008006" key="6">
    <source>
        <dbReference type="Google" id="ProtNLM"/>
    </source>
</evidence>
<feature type="repeat" description="WD" evidence="3">
    <location>
        <begin position="201"/>
        <end position="223"/>
    </location>
</feature>
<sequence length="365" mass="40453">MDFKRIEFKTMSSPDEIIISSDASGQLWNSCLWDLQSGTSLLTFKGGTSAPRTLDLINKEYLIAASNTKPVLHIWPLQKKESNQMKIVCPGIVTSLTVTPDGSYCIAGIAEKIHMWQVCTGSLLAVLSRHYQTVRCLQCTDDGSTFVSGGDDNLVIVWSLGVILAECGNFNTVTKPRHVWSSHSLPVTDIHVGIGGSRARVVSSSLDQTCRLWDISSGELLCKFVFDVSIMTVTMDAAEFQLFAGGSNGVIYSVNLFEMPIRNERHFQDSTENTSSVKFQGHTKKVSCLSLSFDGTQLVSGSHDNTVKVWDVYSGQCIKTLSHKEGFVYVEKLSVMLILYERKTRSFEELMLYSSMRGRLGVLKN</sequence>
<dbReference type="PANTHER" id="PTHR18763">
    <property type="entry name" value="WD-REPEAT PROTEIN 18"/>
    <property type="match status" value="1"/>
</dbReference>
<dbReference type="InterPro" id="IPR015943">
    <property type="entry name" value="WD40/YVTN_repeat-like_dom_sf"/>
</dbReference>
<dbReference type="Proteomes" id="UP001217089">
    <property type="component" value="Unassembled WGS sequence"/>
</dbReference>
<dbReference type="InterPro" id="IPR011047">
    <property type="entry name" value="Quinoprotein_ADH-like_sf"/>
</dbReference>
<dbReference type="InterPro" id="IPR045227">
    <property type="entry name" value="WDR18/Ipi3/RID3"/>
</dbReference>
<dbReference type="EMBL" id="JARBDR010000813">
    <property type="protein sequence ID" value="KAJ8305718.1"/>
    <property type="molecule type" value="Genomic_DNA"/>
</dbReference>
<protein>
    <recommendedName>
        <fullName evidence="6">WD repeat-containing protein 18</fullName>
    </recommendedName>
</protein>
<comment type="caution">
    <text evidence="4">The sequence shown here is derived from an EMBL/GenBank/DDBJ whole genome shotgun (WGS) entry which is preliminary data.</text>
</comment>
<evidence type="ECO:0000256" key="3">
    <source>
        <dbReference type="PROSITE-ProRule" id="PRU00221"/>
    </source>
</evidence>
<dbReference type="PROSITE" id="PS00678">
    <property type="entry name" value="WD_REPEATS_1"/>
    <property type="match status" value="2"/>
</dbReference>
<dbReference type="Pfam" id="PF00400">
    <property type="entry name" value="WD40"/>
    <property type="match status" value="3"/>
</dbReference>
<dbReference type="InterPro" id="IPR020472">
    <property type="entry name" value="WD40_PAC1"/>
</dbReference>
<dbReference type="SUPFAM" id="SSF50998">
    <property type="entry name" value="Quinoprotein alcohol dehydrogenase-like"/>
    <property type="match status" value="1"/>
</dbReference>
<feature type="repeat" description="WD" evidence="3">
    <location>
        <begin position="127"/>
        <end position="160"/>
    </location>
</feature>
<dbReference type="SMART" id="SM00320">
    <property type="entry name" value="WD40"/>
    <property type="match status" value="6"/>
</dbReference>
<dbReference type="InterPro" id="IPR019775">
    <property type="entry name" value="WD40_repeat_CS"/>
</dbReference>
<name>A0ABQ9EKC8_TEGGR</name>
<keyword evidence="5" id="KW-1185">Reference proteome</keyword>
<proteinExistence type="predicted"/>
<keyword evidence="1 3" id="KW-0853">WD repeat</keyword>
<dbReference type="InterPro" id="IPR001680">
    <property type="entry name" value="WD40_rpt"/>
</dbReference>
<dbReference type="PROSITE" id="PS50082">
    <property type="entry name" value="WD_REPEATS_2"/>
    <property type="match status" value="3"/>
</dbReference>
<dbReference type="PRINTS" id="PR00320">
    <property type="entry name" value="GPROTEINBRPT"/>
</dbReference>
<feature type="repeat" description="WD" evidence="3">
    <location>
        <begin position="279"/>
        <end position="320"/>
    </location>
</feature>
<accession>A0ABQ9EKC8</accession>
<organism evidence="4 5">
    <name type="scientific">Tegillarca granosa</name>
    <name type="common">Malaysian cockle</name>
    <name type="synonym">Anadara granosa</name>
    <dbReference type="NCBI Taxonomy" id="220873"/>
    <lineage>
        <taxon>Eukaryota</taxon>
        <taxon>Metazoa</taxon>
        <taxon>Spiralia</taxon>
        <taxon>Lophotrochozoa</taxon>
        <taxon>Mollusca</taxon>
        <taxon>Bivalvia</taxon>
        <taxon>Autobranchia</taxon>
        <taxon>Pteriomorphia</taxon>
        <taxon>Arcoida</taxon>
        <taxon>Arcoidea</taxon>
        <taxon>Arcidae</taxon>
        <taxon>Tegillarca</taxon>
    </lineage>
</organism>
<evidence type="ECO:0000256" key="1">
    <source>
        <dbReference type="ARBA" id="ARBA00022574"/>
    </source>
</evidence>
<dbReference type="PROSITE" id="PS50294">
    <property type="entry name" value="WD_REPEATS_REGION"/>
    <property type="match status" value="2"/>
</dbReference>
<keyword evidence="2" id="KW-0677">Repeat</keyword>
<evidence type="ECO:0000313" key="5">
    <source>
        <dbReference type="Proteomes" id="UP001217089"/>
    </source>
</evidence>
<evidence type="ECO:0000256" key="2">
    <source>
        <dbReference type="ARBA" id="ARBA00022737"/>
    </source>
</evidence>
<gene>
    <name evidence="4" type="ORF">KUTeg_016263</name>
</gene>
<reference evidence="4 5" key="1">
    <citation type="submission" date="2022-12" db="EMBL/GenBank/DDBJ databases">
        <title>Chromosome-level genome of Tegillarca granosa.</title>
        <authorList>
            <person name="Kim J."/>
        </authorList>
    </citation>
    <scope>NUCLEOTIDE SEQUENCE [LARGE SCALE GENOMIC DNA]</scope>
    <source>
        <strain evidence="4">Teg-2019</strain>
        <tissue evidence="4">Adductor muscle</tissue>
    </source>
</reference>
<dbReference type="Gene3D" id="2.130.10.10">
    <property type="entry name" value="YVTN repeat-like/Quinoprotein amine dehydrogenase"/>
    <property type="match status" value="2"/>
</dbReference>
<evidence type="ECO:0000313" key="4">
    <source>
        <dbReference type="EMBL" id="KAJ8305718.1"/>
    </source>
</evidence>